<proteinExistence type="predicted"/>
<protein>
    <submittedName>
        <fullName evidence="1">Uncharacterized protein</fullName>
    </submittedName>
</protein>
<reference evidence="1" key="1">
    <citation type="journal article" date="2014" name="Front. Microbiol.">
        <title>High frequency of phylogenetically diverse reductive dehalogenase-homologous genes in deep subseafloor sedimentary metagenomes.</title>
        <authorList>
            <person name="Kawai M."/>
            <person name="Futagami T."/>
            <person name="Toyoda A."/>
            <person name="Takaki Y."/>
            <person name="Nishi S."/>
            <person name="Hori S."/>
            <person name="Arai W."/>
            <person name="Tsubouchi T."/>
            <person name="Morono Y."/>
            <person name="Uchiyama I."/>
            <person name="Ito T."/>
            <person name="Fujiyama A."/>
            <person name="Inagaki F."/>
            <person name="Takami H."/>
        </authorList>
    </citation>
    <scope>NUCLEOTIDE SEQUENCE</scope>
    <source>
        <strain evidence="1">Expedition CK06-06</strain>
    </source>
</reference>
<comment type="caution">
    <text evidence="1">The sequence shown here is derived from an EMBL/GenBank/DDBJ whole genome shotgun (WGS) entry which is preliminary data.</text>
</comment>
<feature type="non-terminal residue" evidence="1">
    <location>
        <position position="1"/>
    </location>
</feature>
<dbReference type="EMBL" id="BARS01040284">
    <property type="protein sequence ID" value="GAG34074.1"/>
    <property type="molecule type" value="Genomic_DNA"/>
</dbReference>
<evidence type="ECO:0000313" key="1">
    <source>
        <dbReference type="EMBL" id="GAG34074.1"/>
    </source>
</evidence>
<gene>
    <name evidence="1" type="ORF">S01H1_61436</name>
</gene>
<accession>X0WSZ5</accession>
<organism evidence="1">
    <name type="scientific">marine sediment metagenome</name>
    <dbReference type="NCBI Taxonomy" id="412755"/>
    <lineage>
        <taxon>unclassified sequences</taxon>
        <taxon>metagenomes</taxon>
        <taxon>ecological metagenomes</taxon>
    </lineage>
</organism>
<dbReference type="AlphaFoldDB" id="X0WSZ5"/>
<sequence length="128" mass="14522">PTTRLSTAHEWGKLLLFEYPIYAVKDVAKTYTAYFKSDVDTDWDADPLATELWIEAEYWGHATNKFRKTLKSTGVCNNFDADDTVWDELTVTVTPLITGVLYLRGYYCKTQEGGKSNIFFCDTVIGVA</sequence>
<name>X0WSZ5_9ZZZZ</name>